<dbReference type="Proteomes" id="UP000008311">
    <property type="component" value="Unassembled WGS sequence"/>
</dbReference>
<dbReference type="EMBL" id="EQ974303">
    <property type="protein sequence ID" value="EEF30648.1"/>
    <property type="molecule type" value="Genomic_DNA"/>
</dbReference>
<sequence length="59" mass="6191">MAKIYDTGVEKIMSHDLEISARYGGGGAKLFLGKIMVLGYRAGCGRRKSGRGDSGRGAA</sequence>
<dbReference type="InParanoid" id="B9T0F9"/>
<organism evidence="1 2">
    <name type="scientific">Ricinus communis</name>
    <name type="common">Castor bean</name>
    <dbReference type="NCBI Taxonomy" id="3988"/>
    <lineage>
        <taxon>Eukaryota</taxon>
        <taxon>Viridiplantae</taxon>
        <taxon>Streptophyta</taxon>
        <taxon>Embryophyta</taxon>
        <taxon>Tracheophyta</taxon>
        <taxon>Spermatophyta</taxon>
        <taxon>Magnoliopsida</taxon>
        <taxon>eudicotyledons</taxon>
        <taxon>Gunneridae</taxon>
        <taxon>Pentapetalae</taxon>
        <taxon>rosids</taxon>
        <taxon>fabids</taxon>
        <taxon>Malpighiales</taxon>
        <taxon>Euphorbiaceae</taxon>
        <taxon>Acalyphoideae</taxon>
        <taxon>Acalypheae</taxon>
        <taxon>Ricinus</taxon>
    </lineage>
</organism>
<keyword evidence="2" id="KW-1185">Reference proteome</keyword>
<proteinExistence type="predicted"/>
<reference evidence="2" key="1">
    <citation type="journal article" date="2010" name="Nat. Biotechnol.">
        <title>Draft genome sequence of the oilseed species Ricinus communis.</title>
        <authorList>
            <person name="Chan A.P."/>
            <person name="Crabtree J."/>
            <person name="Zhao Q."/>
            <person name="Lorenzi H."/>
            <person name="Orvis J."/>
            <person name="Puiu D."/>
            <person name="Melake-Berhan A."/>
            <person name="Jones K.M."/>
            <person name="Redman J."/>
            <person name="Chen G."/>
            <person name="Cahoon E.B."/>
            <person name="Gedil M."/>
            <person name="Stanke M."/>
            <person name="Haas B.J."/>
            <person name="Wortman J.R."/>
            <person name="Fraser-Liggett C.M."/>
            <person name="Ravel J."/>
            <person name="Rabinowicz P.D."/>
        </authorList>
    </citation>
    <scope>NUCLEOTIDE SEQUENCE [LARGE SCALE GENOMIC DNA]</scope>
    <source>
        <strain evidence="2">cv. Hale</strain>
    </source>
</reference>
<dbReference type="AlphaFoldDB" id="B9T0F9"/>
<gene>
    <name evidence="1" type="ORF">RCOM_1113190</name>
</gene>
<evidence type="ECO:0000313" key="2">
    <source>
        <dbReference type="Proteomes" id="UP000008311"/>
    </source>
</evidence>
<protein>
    <submittedName>
        <fullName evidence="1">Uncharacterized protein</fullName>
    </submittedName>
</protein>
<name>B9T0F9_RICCO</name>
<evidence type="ECO:0000313" key="1">
    <source>
        <dbReference type="EMBL" id="EEF30648.1"/>
    </source>
</evidence>
<accession>B9T0F9</accession>